<evidence type="ECO:0008006" key="2">
    <source>
        <dbReference type="Google" id="ProtNLM"/>
    </source>
</evidence>
<proteinExistence type="predicted"/>
<organism evidence="1">
    <name type="scientific">marine sediment metagenome</name>
    <dbReference type="NCBI Taxonomy" id="412755"/>
    <lineage>
        <taxon>unclassified sequences</taxon>
        <taxon>metagenomes</taxon>
        <taxon>ecological metagenomes</taxon>
    </lineage>
</organism>
<sequence>MLNEKSTLVLSDYLSQHPELKVVSTDSVIGFISGLLACSEFYGESEIANYIADKNDPIYTRLMTGSAEHEAMITLLDNVTEAQVAQQHLLSTIYPHGDDAKAPSEQLQQWCVGYLAAYMVNQEVWQSDFAFLLSADKQQVANQADGQLFIDNFEATLNLLATFAMWPDTIKEHPEPEQLSDGFALLYKGLDESLTSIASMALMLEDEKLALWEEEG</sequence>
<reference evidence="1" key="1">
    <citation type="journal article" date="2015" name="Nature">
        <title>Complex archaea that bridge the gap between prokaryotes and eukaryotes.</title>
        <authorList>
            <person name="Spang A."/>
            <person name="Saw J.H."/>
            <person name="Jorgensen S.L."/>
            <person name="Zaremba-Niedzwiedzka K."/>
            <person name="Martijn J."/>
            <person name="Lind A.E."/>
            <person name="van Eijk R."/>
            <person name="Schleper C."/>
            <person name="Guy L."/>
            <person name="Ettema T.J."/>
        </authorList>
    </citation>
    <scope>NUCLEOTIDE SEQUENCE</scope>
</reference>
<comment type="caution">
    <text evidence="1">The sequence shown here is derived from an EMBL/GenBank/DDBJ whole genome shotgun (WGS) entry which is preliminary data.</text>
</comment>
<protein>
    <recommendedName>
        <fullName evidence="2">YecA family protein</fullName>
    </recommendedName>
</protein>
<accession>A0A0F9HQK3</accession>
<dbReference type="InterPro" id="IPR011978">
    <property type="entry name" value="YgfB-like"/>
</dbReference>
<dbReference type="EMBL" id="LAZR01023753">
    <property type="protein sequence ID" value="KKL77422.1"/>
    <property type="molecule type" value="Genomic_DNA"/>
</dbReference>
<evidence type="ECO:0000313" key="1">
    <source>
        <dbReference type="EMBL" id="KKL77422.1"/>
    </source>
</evidence>
<dbReference type="Pfam" id="PF03695">
    <property type="entry name" value="UPF0149"/>
    <property type="match status" value="1"/>
</dbReference>
<gene>
    <name evidence="1" type="ORF">LCGC14_2035050</name>
</gene>
<name>A0A0F9HQK3_9ZZZZ</name>
<dbReference type="AlphaFoldDB" id="A0A0F9HQK3"/>